<organism evidence="1 2">
    <name type="scientific">Plakobranchus ocellatus</name>
    <dbReference type="NCBI Taxonomy" id="259542"/>
    <lineage>
        <taxon>Eukaryota</taxon>
        <taxon>Metazoa</taxon>
        <taxon>Spiralia</taxon>
        <taxon>Lophotrochozoa</taxon>
        <taxon>Mollusca</taxon>
        <taxon>Gastropoda</taxon>
        <taxon>Heterobranchia</taxon>
        <taxon>Euthyneura</taxon>
        <taxon>Panpulmonata</taxon>
        <taxon>Sacoglossa</taxon>
        <taxon>Placobranchoidea</taxon>
        <taxon>Plakobranchidae</taxon>
        <taxon>Plakobranchus</taxon>
    </lineage>
</organism>
<dbReference type="Proteomes" id="UP000735302">
    <property type="component" value="Unassembled WGS sequence"/>
</dbReference>
<evidence type="ECO:0000313" key="2">
    <source>
        <dbReference type="Proteomes" id="UP000735302"/>
    </source>
</evidence>
<evidence type="ECO:0000313" key="1">
    <source>
        <dbReference type="EMBL" id="GFN94770.1"/>
    </source>
</evidence>
<proteinExistence type="predicted"/>
<dbReference type="AlphaFoldDB" id="A0AAV3ZFU8"/>
<gene>
    <name evidence="1" type="ORF">PoB_002127600</name>
</gene>
<keyword evidence="2" id="KW-1185">Reference proteome</keyword>
<comment type="caution">
    <text evidence="1">The sequence shown here is derived from an EMBL/GenBank/DDBJ whole genome shotgun (WGS) entry which is preliminary data.</text>
</comment>
<reference evidence="1 2" key="1">
    <citation type="journal article" date="2021" name="Elife">
        <title>Chloroplast acquisition without the gene transfer in kleptoplastic sea slugs, Plakobranchus ocellatus.</title>
        <authorList>
            <person name="Maeda T."/>
            <person name="Takahashi S."/>
            <person name="Yoshida T."/>
            <person name="Shimamura S."/>
            <person name="Takaki Y."/>
            <person name="Nagai Y."/>
            <person name="Toyoda A."/>
            <person name="Suzuki Y."/>
            <person name="Arimoto A."/>
            <person name="Ishii H."/>
            <person name="Satoh N."/>
            <person name="Nishiyama T."/>
            <person name="Hasebe M."/>
            <person name="Maruyama T."/>
            <person name="Minagawa J."/>
            <person name="Obokata J."/>
            <person name="Shigenobu S."/>
        </authorList>
    </citation>
    <scope>NUCLEOTIDE SEQUENCE [LARGE SCALE GENOMIC DNA]</scope>
</reference>
<sequence>MVELKVPYGSKMEEANTYKREKILGLEQRAGNGWIQILDIAQRLALWDLLENQPTTLCANSASMARVESKSLRHQLRLPKIIPDGSGVDEMSSYFIIKELPPAIGCILGTNVRASGRSCHNSKRNDCRFKTQKAGA</sequence>
<name>A0AAV3ZFU8_9GAST</name>
<accession>A0AAV3ZFU8</accession>
<dbReference type="EMBL" id="BLXT01002468">
    <property type="protein sequence ID" value="GFN94770.1"/>
    <property type="molecule type" value="Genomic_DNA"/>
</dbReference>
<protein>
    <submittedName>
        <fullName evidence="1">Uncharacterized protein</fullName>
    </submittedName>
</protein>